<evidence type="ECO:0008006" key="7">
    <source>
        <dbReference type="Google" id="ProtNLM"/>
    </source>
</evidence>
<dbReference type="VEuPathDB" id="FungiDB:SMAC_05427"/>
<dbReference type="Gene3D" id="3.10.450.240">
    <property type="match status" value="1"/>
</dbReference>
<organism evidence="5 6">
    <name type="scientific">Sordaria macrospora</name>
    <dbReference type="NCBI Taxonomy" id="5147"/>
    <lineage>
        <taxon>Eukaryota</taxon>
        <taxon>Fungi</taxon>
        <taxon>Dikarya</taxon>
        <taxon>Ascomycota</taxon>
        <taxon>Pezizomycotina</taxon>
        <taxon>Sordariomycetes</taxon>
        <taxon>Sordariomycetidae</taxon>
        <taxon>Sordariales</taxon>
        <taxon>Sordariaceae</taxon>
        <taxon>Sordaria</taxon>
    </lineage>
</organism>
<evidence type="ECO:0000256" key="2">
    <source>
        <dbReference type="ARBA" id="ARBA00022946"/>
    </source>
</evidence>
<dbReference type="InterPro" id="IPR024621">
    <property type="entry name" value="Mba1"/>
</dbReference>
<dbReference type="InterPro" id="IPR051975">
    <property type="entry name" value="mtLSU_mL45"/>
</dbReference>
<evidence type="ECO:0000313" key="5">
    <source>
        <dbReference type="EMBL" id="KAA8628431.1"/>
    </source>
</evidence>
<feature type="compositionally biased region" description="Polar residues" evidence="4">
    <location>
        <begin position="64"/>
        <end position="74"/>
    </location>
</feature>
<sequence length="309" mass="35045">MLAATKLGLRARAPGSLTTTMTTTYSPVMAVGRALFSTSENRAAANRRTQSRVRQMAGHVARNNKAQPSPSLENAKQDPSKAPAIVLPETFVVPPLSRFPKQFKPLMSYLWSIVRVKVVDFMLSRQYRFQSQPSLRQKPLVSLKKGPLISHTKALHRLMNEAIASGNVDLLERIVDPNLYMPLAINIHQRPRGHTCTWELVRYNREPRVVSLKIFPMAGFATKLLWQVTVSIASRQRVVEKDERKRVVPGSEKELDLVENVVIGTMLDNETWTMLSDWKIIATVQPMTPEKWEQEQETVKLLSQVQVNK</sequence>
<dbReference type="GO" id="GO:0032979">
    <property type="term" value="P:protein insertion into mitochondrial inner membrane from matrix"/>
    <property type="evidence" value="ECO:0007669"/>
    <property type="project" value="InterPro"/>
</dbReference>
<protein>
    <recommendedName>
        <fullName evidence="7">Tim44-like domain-containing protein</fullName>
    </recommendedName>
</protein>
<dbReference type="PANTHER" id="PTHR28554">
    <property type="entry name" value="39S RIBOSOMAL PROTEIN L45, MITOCHONDRIAL"/>
    <property type="match status" value="1"/>
</dbReference>
<keyword evidence="3" id="KW-0496">Mitochondrion</keyword>
<accession>A0A8S8ZI53</accession>
<dbReference type="SUPFAM" id="SSF54427">
    <property type="entry name" value="NTF2-like"/>
    <property type="match status" value="1"/>
</dbReference>
<keyword evidence="2" id="KW-0809">Transit peptide</keyword>
<gene>
    <name evidence="5" type="ORF">SMACR_05427</name>
</gene>
<dbReference type="OMA" id="WRIWGTT"/>
<comment type="caution">
    <text evidence="5">The sequence shown here is derived from an EMBL/GenBank/DDBJ whole genome shotgun (WGS) entry which is preliminary data.</text>
</comment>
<dbReference type="Proteomes" id="UP000433876">
    <property type="component" value="Unassembled WGS sequence"/>
</dbReference>
<dbReference type="PANTHER" id="PTHR28554:SF1">
    <property type="entry name" value="LARGE RIBOSOMAL SUBUNIT PROTEIN ML45"/>
    <property type="match status" value="1"/>
</dbReference>
<comment type="subcellular location">
    <subcellularLocation>
        <location evidence="1">Mitochondrion</location>
    </subcellularLocation>
</comment>
<dbReference type="GO" id="GO:0005743">
    <property type="term" value="C:mitochondrial inner membrane"/>
    <property type="evidence" value="ECO:0007669"/>
    <property type="project" value="InterPro"/>
</dbReference>
<dbReference type="InterPro" id="IPR032710">
    <property type="entry name" value="NTF2-like_dom_sf"/>
</dbReference>
<dbReference type="Pfam" id="PF07961">
    <property type="entry name" value="MBA1"/>
    <property type="match status" value="1"/>
</dbReference>
<dbReference type="EMBL" id="NMPR01000184">
    <property type="protein sequence ID" value="KAA8628431.1"/>
    <property type="molecule type" value="Genomic_DNA"/>
</dbReference>
<dbReference type="AlphaFoldDB" id="A0A8S8ZI53"/>
<evidence type="ECO:0000256" key="4">
    <source>
        <dbReference type="SAM" id="MobiDB-lite"/>
    </source>
</evidence>
<proteinExistence type="predicted"/>
<name>A0A8S8ZI53_SORMA</name>
<feature type="region of interest" description="Disordered" evidence="4">
    <location>
        <begin position="57"/>
        <end position="80"/>
    </location>
</feature>
<reference evidence="5 6" key="1">
    <citation type="submission" date="2017-07" db="EMBL/GenBank/DDBJ databases">
        <title>Genome sequence of the Sordaria macrospora wild type strain R19027.</title>
        <authorList>
            <person name="Nowrousian M."/>
            <person name="Teichert I."/>
            <person name="Kueck U."/>
        </authorList>
    </citation>
    <scope>NUCLEOTIDE SEQUENCE [LARGE SCALE GENOMIC DNA]</scope>
    <source>
        <strain evidence="5 6">R19027</strain>
        <tissue evidence="5">Mycelium</tissue>
    </source>
</reference>
<evidence type="ECO:0000256" key="1">
    <source>
        <dbReference type="ARBA" id="ARBA00004173"/>
    </source>
</evidence>
<evidence type="ECO:0000256" key="3">
    <source>
        <dbReference type="ARBA" id="ARBA00023128"/>
    </source>
</evidence>
<evidence type="ECO:0000313" key="6">
    <source>
        <dbReference type="Proteomes" id="UP000433876"/>
    </source>
</evidence>